<dbReference type="EMBL" id="ABDG02000018">
    <property type="protein sequence ID" value="EHK48412.1"/>
    <property type="molecule type" value="Genomic_DNA"/>
</dbReference>
<organism evidence="2 3">
    <name type="scientific">Hypocrea atroviridis (strain ATCC 20476 / IMI 206040)</name>
    <name type="common">Trichoderma atroviride</name>
    <dbReference type="NCBI Taxonomy" id="452589"/>
    <lineage>
        <taxon>Eukaryota</taxon>
        <taxon>Fungi</taxon>
        <taxon>Dikarya</taxon>
        <taxon>Ascomycota</taxon>
        <taxon>Pezizomycotina</taxon>
        <taxon>Sordariomycetes</taxon>
        <taxon>Hypocreomycetidae</taxon>
        <taxon>Hypocreales</taxon>
        <taxon>Hypocreaceae</taxon>
        <taxon>Trichoderma</taxon>
    </lineage>
</organism>
<evidence type="ECO:0008006" key="4">
    <source>
        <dbReference type="Google" id="ProtNLM"/>
    </source>
</evidence>
<keyword evidence="3" id="KW-1185">Reference proteome</keyword>
<name>G9NKI9_HYPAI</name>
<sequence length="451" mass="51184">MAPENAIYNKAAECLAALNRCVESMTSTPWPQEQLDRFNLWAAHGGIFGSYQKHTSMDWRLRERPELVDMMLQLLDLLHEYLSGICALIDPESDPKFDAGDTITAIQDADRQTQPPSSPTSASTSSSECSFGLGPEKLSVVADPIDAMRGKVEQTVAELFRISAAIRSAGMSYRHTEAANFVEWQDGMNITQRFKEDVELLLRCKKPSPSDYMVKRLVETICLRQRELAYSRRKRMDRSGKDAMEDSIESHDMSTIYTATHVPTTIFPRTKPMESLTTRPQWRTIDDSLTNLPLPPNVGERLEVECPYCFIPFERAKFEASSWSISWIRHMQTKHTVVKWKCVSPCQSEVRVFQTEAEFLAHAESEHKEDFTTEEIFELANLGRYEIARELEVDLLLECPICAVSFKGKDSLSVYSHIADDLAEYAGISLPESPYADANSHKATTKRTKWS</sequence>
<reference evidence="2 3" key="1">
    <citation type="journal article" date="2011" name="Genome Biol.">
        <title>Comparative genome sequence analysis underscores mycoparasitism as the ancestral life style of Trichoderma.</title>
        <authorList>
            <person name="Kubicek C.P."/>
            <person name="Herrera-Estrella A."/>
            <person name="Seidl-Seiboth V."/>
            <person name="Martinez D.A."/>
            <person name="Druzhinina I.S."/>
            <person name="Thon M."/>
            <person name="Zeilinger S."/>
            <person name="Casas-Flores S."/>
            <person name="Horwitz B.A."/>
            <person name="Mukherjee P.K."/>
            <person name="Mukherjee M."/>
            <person name="Kredics L."/>
            <person name="Alcaraz L.D."/>
            <person name="Aerts A."/>
            <person name="Antal Z."/>
            <person name="Atanasova L."/>
            <person name="Cervantes-Badillo M.G."/>
            <person name="Challacombe J."/>
            <person name="Chertkov O."/>
            <person name="McCluskey K."/>
            <person name="Coulpier F."/>
            <person name="Deshpande N."/>
            <person name="von Doehren H."/>
            <person name="Ebbole D.J."/>
            <person name="Esquivel-Naranjo E.U."/>
            <person name="Fekete E."/>
            <person name="Flipphi M."/>
            <person name="Glaser F."/>
            <person name="Gomez-Rodriguez E.Y."/>
            <person name="Gruber S."/>
            <person name="Han C."/>
            <person name="Henrissat B."/>
            <person name="Hermosa R."/>
            <person name="Hernandez-Onate M."/>
            <person name="Karaffa L."/>
            <person name="Kosti I."/>
            <person name="Le Crom S."/>
            <person name="Lindquist E."/>
            <person name="Lucas S."/>
            <person name="Luebeck M."/>
            <person name="Luebeck P.S."/>
            <person name="Margeot A."/>
            <person name="Metz B."/>
            <person name="Misra M."/>
            <person name="Nevalainen H."/>
            <person name="Omann M."/>
            <person name="Packer N."/>
            <person name="Perrone G."/>
            <person name="Uresti-Rivera E.E."/>
            <person name="Salamov A."/>
            <person name="Schmoll M."/>
            <person name="Seiboth B."/>
            <person name="Shapiro H."/>
            <person name="Sukno S."/>
            <person name="Tamayo-Ramos J.A."/>
            <person name="Tisch D."/>
            <person name="Wiest A."/>
            <person name="Wilkinson H.H."/>
            <person name="Zhang M."/>
            <person name="Coutinho P.M."/>
            <person name="Kenerley C.M."/>
            <person name="Monte E."/>
            <person name="Baker S.E."/>
            <person name="Grigoriev I.V."/>
        </authorList>
    </citation>
    <scope>NUCLEOTIDE SEQUENCE [LARGE SCALE GENOMIC DNA]</scope>
    <source>
        <strain evidence="3">ATCC 20476 / IMI 206040</strain>
    </source>
</reference>
<feature type="compositionally biased region" description="Low complexity" evidence="1">
    <location>
        <begin position="112"/>
        <end position="127"/>
    </location>
</feature>
<gene>
    <name evidence="2" type="ORF">TRIATDRAFT_281304</name>
</gene>
<proteinExistence type="predicted"/>
<dbReference type="KEGG" id="tatv:25779488"/>
<protein>
    <recommendedName>
        <fullName evidence="4">C2H2-type domain-containing protein</fullName>
    </recommendedName>
</protein>
<dbReference type="AlphaFoldDB" id="G9NKI9"/>
<dbReference type="OrthoDB" id="20872at2759"/>
<comment type="caution">
    <text evidence="2">The sequence shown here is derived from an EMBL/GenBank/DDBJ whole genome shotgun (WGS) entry which is preliminary data.</text>
</comment>
<dbReference type="PANTHER" id="PTHR35391">
    <property type="entry name" value="C2H2-TYPE DOMAIN-CONTAINING PROTEIN-RELATED"/>
    <property type="match status" value="1"/>
</dbReference>
<evidence type="ECO:0000313" key="3">
    <source>
        <dbReference type="Proteomes" id="UP000005426"/>
    </source>
</evidence>
<feature type="region of interest" description="Disordered" evidence="1">
    <location>
        <begin position="107"/>
        <end position="131"/>
    </location>
</feature>
<evidence type="ECO:0000256" key="1">
    <source>
        <dbReference type="SAM" id="MobiDB-lite"/>
    </source>
</evidence>
<dbReference type="HOGENOM" id="CLU_606987_0_0_1"/>
<dbReference type="GeneID" id="25779488"/>
<accession>G9NKI9</accession>
<evidence type="ECO:0000313" key="2">
    <source>
        <dbReference type="EMBL" id="EHK48412.1"/>
    </source>
</evidence>
<dbReference type="STRING" id="452589.G9NKI9"/>
<dbReference type="PANTHER" id="PTHR35391:SF5">
    <property type="entry name" value="DUF6590 DOMAIN-CONTAINING PROTEIN"/>
    <property type="match status" value="1"/>
</dbReference>
<dbReference type="Proteomes" id="UP000005426">
    <property type="component" value="Unassembled WGS sequence"/>
</dbReference>
<dbReference type="OMA" id="VETICLR"/>